<dbReference type="InterPro" id="IPR038740">
    <property type="entry name" value="BioF2-like_GNAT_dom"/>
</dbReference>
<sequence>MGEWLDLETMAAPALARPRPLFERLDWFRLVAAHDPALAPRVLRVTDGGEEAFLFLADQGRRRAAPLACWYSLAFAPIGPDRLLPALFAAAATRFDRLTLLPVRADRRAALIAGLRAAGWRVLLHRQSTRWLSTLEGVPFDAYWAARPGRLRTLVARRARSHPVRIEILDRFAAPAWQAYEAVYRASWKPEEGAPALLRTLAAREGAAGTLRLGLAWRGDQPVAAQFWLVEGGEAVIHKLAHREDQRAGSPGTLLSHALFRHVIDVDRVRRIDFGLGDEPYKGDWLDRAEPVWRLDAYRPLRPRGAAGLVRALTGRLARRAGLR</sequence>
<proteinExistence type="predicted"/>
<accession>A0ABY4X5G3</accession>
<keyword evidence="3" id="KW-1185">Reference proteome</keyword>
<dbReference type="Pfam" id="PF13480">
    <property type="entry name" value="Acetyltransf_6"/>
    <property type="match status" value="1"/>
</dbReference>
<dbReference type="EMBL" id="CP084930">
    <property type="protein sequence ID" value="USI72116.1"/>
    <property type="molecule type" value="Genomic_DNA"/>
</dbReference>
<dbReference type="SUPFAM" id="SSF55729">
    <property type="entry name" value="Acyl-CoA N-acyltransferases (Nat)"/>
    <property type="match status" value="1"/>
</dbReference>
<dbReference type="GO" id="GO:0016746">
    <property type="term" value="F:acyltransferase activity"/>
    <property type="evidence" value="ECO:0007669"/>
    <property type="project" value="UniProtKB-KW"/>
</dbReference>
<evidence type="ECO:0000313" key="3">
    <source>
        <dbReference type="Proteomes" id="UP001056937"/>
    </source>
</evidence>
<dbReference type="Gene3D" id="3.40.630.30">
    <property type="match status" value="1"/>
</dbReference>
<name>A0ABY4X5G3_9SPHN</name>
<dbReference type="Proteomes" id="UP001056937">
    <property type="component" value="Chromosome 1"/>
</dbReference>
<reference evidence="2" key="1">
    <citation type="journal article" date="2022" name="Toxins">
        <title>Genomic Analysis of Sphingopyxis sp. USTB-05 for Biodegrading Cyanobacterial Hepatotoxins.</title>
        <authorList>
            <person name="Liu C."/>
            <person name="Xu Q."/>
            <person name="Zhao Z."/>
            <person name="Zhang H."/>
            <person name="Liu X."/>
            <person name="Yin C."/>
            <person name="Liu Y."/>
            <person name="Yan H."/>
        </authorList>
    </citation>
    <scope>NUCLEOTIDE SEQUENCE</scope>
    <source>
        <strain evidence="2">NBD5</strain>
    </source>
</reference>
<dbReference type="RefSeq" id="WP_252165925.1">
    <property type="nucleotide sequence ID" value="NZ_CP084930.1"/>
</dbReference>
<feature type="domain" description="BioF2-like acetyltransferase" evidence="1">
    <location>
        <begin position="157"/>
        <end position="282"/>
    </location>
</feature>
<dbReference type="EC" id="2.3.1.-" evidence="2"/>
<gene>
    <name evidence="2" type="ORF">LHA26_12480</name>
</gene>
<keyword evidence="2" id="KW-0808">Transferase</keyword>
<dbReference type="InterPro" id="IPR016181">
    <property type="entry name" value="Acyl_CoA_acyltransferase"/>
</dbReference>
<protein>
    <submittedName>
        <fullName evidence="2">GNAT family N-acetyltransferase</fullName>
        <ecNumber evidence="2">2.3.1.-</ecNumber>
    </submittedName>
</protein>
<evidence type="ECO:0000259" key="1">
    <source>
        <dbReference type="Pfam" id="PF13480"/>
    </source>
</evidence>
<keyword evidence="2" id="KW-0012">Acyltransferase</keyword>
<organism evidence="2 3">
    <name type="scientific">Sphingomonas morindae</name>
    <dbReference type="NCBI Taxonomy" id="1541170"/>
    <lineage>
        <taxon>Bacteria</taxon>
        <taxon>Pseudomonadati</taxon>
        <taxon>Pseudomonadota</taxon>
        <taxon>Alphaproteobacteria</taxon>
        <taxon>Sphingomonadales</taxon>
        <taxon>Sphingomonadaceae</taxon>
        <taxon>Sphingomonas</taxon>
    </lineage>
</organism>
<evidence type="ECO:0000313" key="2">
    <source>
        <dbReference type="EMBL" id="USI72116.1"/>
    </source>
</evidence>